<organism evidence="1 2">
    <name type="scientific">Klebsiella pneumoniae</name>
    <dbReference type="NCBI Taxonomy" id="573"/>
    <lineage>
        <taxon>Bacteria</taxon>
        <taxon>Pseudomonadati</taxon>
        <taxon>Pseudomonadota</taxon>
        <taxon>Gammaproteobacteria</taxon>
        <taxon>Enterobacterales</taxon>
        <taxon>Enterobacteriaceae</taxon>
        <taxon>Klebsiella/Raoultella group</taxon>
        <taxon>Klebsiella</taxon>
        <taxon>Klebsiella pneumoniae complex</taxon>
    </lineage>
</organism>
<name>A0A378C831_KLEPN</name>
<protein>
    <submittedName>
        <fullName evidence="1">Uncharacterized protein</fullName>
    </submittedName>
</protein>
<dbReference type="Proteomes" id="UP000255239">
    <property type="component" value="Unassembled WGS sequence"/>
</dbReference>
<evidence type="ECO:0000313" key="1">
    <source>
        <dbReference type="EMBL" id="STV64617.1"/>
    </source>
</evidence>
<proteinExistence type="predicted"/>
<dbReference type="RefSeq" id="WP_040182749.1">
    <property type="nucleotide sequence ID" value="NZ_CAAHCL010000001.1"/>
</dbReference>
<gene>
    <name evidence="1" type="ORF">NCTC11679_03110</name>
</gene>
<accession>A0A378C831</accession>
<sequence>MDKRYSSQAFFDFLYTLPSLGMLKDATARNLKNSALLLLSAVDLNSEDDIRDFDVEQLIDRYVENQNSKPTESSIQNYRSRFKSAVKKFDEYVSVGTVLDRSEDDNEFAGLDAVEEKIEKAKSVPDEKVKTFNLPVLLRPETGALITIQNLPTNFTEEEAERILSILKAYIR</sequence>
<dbReference type="AlphaFoldDB" id="A0A378C831"/>
<dbReference type="EMBL" id="UGMG01000001">
    <property type="protein sequence ID" value="STV64617.1"/>
    <property type="molecule type" value="Genomic_DNA"/>
</dbReference>
<evidence type="ECO:0000313" key="2">
    <source>
        <dbReference type="Proteomes" id="UP000255239"/>
    </source>
</evidence>
<reference evidence="1 2" key="1">
    <citation type="submission" date="2018-06" db="EMBL/GenBank/DDBJ databases">
        <authorList>
            <consortium name="Pathogen Informatics"/>
            <person name="Doyle S."/>
        </authorList>
    </citation>
    <scope>NUCLEOTIDE SEQUENCE [LARGE SCALE GENOMIC DNA]</scope>
    <source>
        <strain evidence="1 2">NCTC11679</strain>
    </source>
</reference>